<evidence type="ECO:0000313" key="4">
    <source>
        <dbReference type="Proteomes" id="UP000078368"/>
    </source>
</evidence>
<feature type="transmembrane region" description="Helical" evidence="2">
    <location>
        <begin position="37"/>
        <end position="62"/>
    </location>
</feature>
<name>A0A179B3D1_9ACTO</name>
<feature type="region of interest" description="Disordered" evidence="1">
    <location>
        <begin position="1"/>
        <end position="33"/>
    </location>
</feature>
<dbReference type="EMBL" id="LVZK01000001">
    <property type="protein sequence ID" value="OAP85970.1"/>
    <property type="molecule type" value="Genomic_DNA"/>
</dbReference>
<dbReference type="Proteomes" id="UP000078368">
    <property type="component" value="Unassembled WGS sequence"/>
</dbReference>
<comment type="caution">
    <text evidence="3">The sequence shown here is derived from an EMBL/GenBank/DDBJ whole genome shotgun (WGS) entry which is preliminary data.</text>
</comment>
<keyword evidence="4" id="KW-1185">Reference proteome</keyword>
<keyword evidence="2" id="KW-1133">Transmembrane helix</keyword>
<dbReference type="InterPro" id="IPR046112">
    <property type="entry name" value="DUF6049"/>
</dbReference>
<sequence>MIDVKDTSRKTGAGDSKAADKAKAADNAKGGRRGGRWVSALLAALVCLSGAFAAPASGAFAAPRAHPASSPRPASIAHAAPSAHGASGERLSNAGASSGRSATSNAHSESAPARIGRPASTVPAERKAQPTVRITSVGSPILQPNENLSVSAEVKNPGSTPITVSSSKLTAQKNVPGSRSQVLAFLHGSGSARGSAGMETLVERKDSVVVPAGSTATLTFTVRRFMLPWGATDEDWGPRGVEVSATIGERQAKDRSIVVMAPTVPVTPMPAAALVPLTSAPAEIASNPSVKSQAEHRTPTIPERIPRAVKELSAPGVTLALDPLIADVAGADLTKALASFSRERATQLILTAPGDSDVAARMHGCDDAGELDSCAKAYLDAERALATRVSDDISARLNIDAPRTDIALLPPQTDSLTATGLASAGGGPAVLSGNQTPIKGKGTTPSARMRLPGTSTAALASDTAMSAAFSGTLPENADADSTPSGSETLDALDARQLVLGLSAATYRERPSTSRVTLIEGDRAGMPYLGQADPAKASTDSALSPENMGETVRALMSAPWVAPTTVSGAFDQSPSTVARSSLPEYRSPTGMLTRKELERIDSARKNFDAIVEISGNKALLNQTVTARAYSLTGVAWRASRDSRTEVLKAYEADGRIFLRSIAAERSSTINIISTKSEIPIHVGNSLPVSVTVWVELHSRDPRLKAGKKVKATLAPSSSTKVLIPVKAFGSGNVTADVRILNEAGASVGVTKSLQTRVRSDWENIGTGVFLAFFLTLLIVGTVKSLRKGRRSRSFSPEEVRKARREAAARAAAAKEAT</sequence>
<feature type="region of interest" description="Disordered" evidence="1">
    <location>
        <begin position="61"/>
        <end position="143"/>
    </location>
</feature>
<reference evidence="3 4" key="1">
    <citation type="submission" date="2016-04" db="EMBL/GenBank/DDBJ databases">
        <title>Peptidophaga gingivicola gen. nov., sp. nov., isolated from human subgingival plaque.</title>
        <authorList>
            <person name="Beall C.J."/>
            <person name="Mokrzan E.M."/>
            <person name="Griffen A.L."/>
            <person name="Leys E.J."/>
        </authorList>
    </citation>
    <scope>NUCLEOTIDE SEQUENCE [LARGE SCALE GENOMIC DNA]</scope>
    <source>
        <strain evidence="3 4">BA112</strain>
    </source>
</reference>
<feature type="compositionally biased region" description="Low complexity" evidence="1">
    <location>
        <begin position="61"/>
        <end position="88"/>
    </location>
</feature>
<dbReference type="RefSeq" id="WP_064230888.1">
    <property type="nucleotide sequence ID" value="NZ_LVZK01000001.1"/>
</dbReference>
<feature type="compositionally biased region" description="Polar residues" evidence="1">
    <location>
        <begin position="132"/>
        <end position="143"/>
    </location>
</feature>
<organism evidence="3 4">
    <name type="scientific">Peptidiphaga gingivicola</name>
    <dbReference type="NCBI Taxonomy" id="2741497"/>
    <lineage>
        <taxon>Bacteria</taxon>
        <taxon>Bacillati</taxon>
        <taxon>Actinomycetota</taxon>
        <taxon>Actinomycetes</taxon>
        <taxon>Actinomycetales</taxon>
        <taxon>Actinomycetaceae</taxon>
        <taxon>Peptidiphaga</taxon>
    </lineage>
</organism>
<dbReference type="AlphaFoldDB" id="A0A179B3D1"/>
<feature type="region of interest" description="Disordered" evidence="1">
    <location>
        <begin position="426"/>
        <end position="446"/>
    </location>
</feature>
<keyword evidence="2" id="KW-0812">Transmembrane</keyword>
<gene>
    <name evidence="3" type="ORF">A4H34_01930</name>
</gene>
<proteinExistence type="predicted"/>
<dbReference type="STRING" id="1823756.A4H34_01930"/>
<dbReference type="OrthoDB" id="3267347at2"/>
<evidence type="ECO:0000256" key="1">
    <source>
        <dbReference type="SAM" id="MobiDB-lite"/>
    </source>
</evidence>
<feature type="compositionally biased region" description="Polar residues" evidence="1">
    <location>
        <begin position="94"/>
        <end position="108"/>
    </location>
</feature>
<evidence type="ECO:0000313" key="3">
    <source>
        <dbReference type="EMBL" id="OAP85970.1"/>
    </source>
</evidence>
<accession>A0A179B3D1</accession>
<protein>
    <submittedName>
        <fullName evidence="3">Uncharacterized protein</fullName>
    </submittedName>
</protein>
<keyword evidence="2" id="KW-0472">Membrane</keyword>
<feature type="compositionally biased region" description="Basic and acidic residues" evidence="1">
    <location>
        <begin position="17"/>
        <end position="26"/>
    </location>
</feature>
<dbReference type="Pfam" id="PF19516">
    <property type="entry name" value="DUF6049"/>
    <property type="match status" value="1"/>
</dbReference>
<evidence type="ECO:0000256" key="2">
    <source>
        <dbReference type="SAM" id="Phobius"/>
    </source>
</evidence>
<feature type="transmembrane region" description="Helical" evidence="2">
    <location>
        <begin position="763"/>
        <end position="781"/>
    </location>
</feature>